<dbReference type="RefSeq" id="WP_380604697.1">
    <property type="nucleotide sequence ID" value="NZ_JBHSDU010000015.1"/>
</dbReference>
<sequence>MDTHSALSRSVRGLAVSLALVTPFVYAAGAEQASLEARVRDIHSRVLTLDSHVDVLLPDTPKRYWGKDGKSAADVSKLKAGGVDAIALAIAVGPGPRTAQGDAEAKAEADAKVAAIQAFVRDNASEVGFAKTAADVERLHGDGKIVVIPSFLNARSLGGKLDGIDRLYEQGVRIFAFTHAGNNAFADSSRPSAGEGVEHKGLSPLGKQAVAKLNQLGIIVDVAQLTPDGVFQVLQLTKAPVIASHSAARALVDNTRNLSDAELDAIKKNGGVVHVTPFNPYIAKPPADYAARMQAVRDQYGVKGQFDPVRNNYTEGTESLSKERNEQYLNATATVRPVATLKDYIDHIDYIAKRIGVDHVGIGTDFNHGAGVTGFSNEADALNVTRELVKRGYTEEQIGKIWSGNFLRVFREVERTAKAQRS</sequence>
<dbReference type="InterPro" id="IPR008257">
    <property type="entry name" value="Pept_M19"/>
</dbReference>
<dbReference type="Proteomes" id="UP001595904">
    <property type="component" value="Unassembled WGS sequence"/>
</dbReference>
<dbReference type="SUPFAM" id="SSF51556">
    <property type="entry name" value="Metallo-dependent hydrolases"/>
    <property type="match status" value="1"/>
</dbReference>
<dbReference type="EMBL" id="JBHSDU010000015">
    <property type="protein sequence ID" value="MFC4313932.1"/>
    <property type="molecule type" value="Genomic_DNA"/>
</dbReference>
<comment type="caution">
    <text evidence="1">The sequence shown here is derived from an EMBL/GenBank/DDBJ whole genome shotgun (WGS) entry which is preliminary data.</text>
</comment>
<dbReference type="InterPro" id="IPR032466">
    <property type="entry name" value="Metal_Hydrolase"/>
</dbReference>
<accession>A0ABV8T3Z0</accession>
<protein>
    <submittedName>
        <fullName evidence="1">Dipeptidase</fullName>
    </submittedName>
</protein>
<reference evidence="2" key="1">
    <citation type="journal article" date="2019" name="Int. J. Syst. Evol. Microbiol.">
        <title>The Global Catalogue of Microorganisms (GCM) 10K type strain sequencing project: providing services to taxonomists for standard genome sequencing and annotation.</title>
        <authorList>
            <consortium name="The Broad Institute Genomics Platform"/>
            <consortium name="The Broad Institute Genome Sequencing Center for Infectious Disease"/>
            <person name="Wu L."/>
            <person name="Ma J."/>
        </authorList>
    </citation>
    <scope>NUCLEOTIDE SEQUENCE [LARGE SCALE GENOMIC DNA]</scope>
    <source>
        <strain evidence="2">CGMCC 1.10759</strain>
    </source>
</reference>
<gene>
    <name evidence="1" type="ORF">ACFPN2_32965</name>
</gene>
<name>A0ABV8T3Z0_9GAMM</name>
<evidence type="ECO:0000313" key="2">
    <source>
        <dbReference type="Proteomes" id="UP001595904"/>
    </source>
</evidence>
<dbReference type="Gene3D" id="1.10.287.650">
    <property type="entry name" value="L27 domain"/>
    <property type="match status" value="1"/>
</dbReference>
<proteinExistence type="predicted"/>
<keyword evidence="2" id="KW-1185">Reference proteome</keyword>
<dbReference type="PANTHER" id="PTHR10443">
    <property type="entry name" value="MICROSOMAL DIPEPTIDASE"/>
    <property type="match status" value="1"/>
</dbReference>
<dbReference type="Pfam" id="PF01244">
    <property type="entry name" value="Peptidase_M19"/>
    <property type="match status" value="1"/>
</dbReference>
<dbReference type="Gene3D" id="3.20.20.140">
    <property type="entry name" value="Metal-dependent hydrolases"/>
    <property type="match status" value="1"/>
</dbReference>
<dbReference type="PROSITE" id="PS51365">
    <property type="entry name" value="RENAL_DIPEPTIDASE_2"/>
    <property type="match status" value="1"/>
</dbReference>
<organism evidence="1 2">
    <name type="scientific">Steroidobacter flavus</name>
    <dbReference type="NCBI Taxonomy" id="1842136"/>
    <lineage>
        <taxon>Bacteria</taxon>
        <taxon>Pseudomonadati</taxon>
        <taxon>Pseudomonadota</taxon>
        <taxon>Gammaproteobacteria</taxon>
        <taxon>Steroidobacterales</taxon>
        <taxon>Steroidobacteraceae</taxon>
        <taxon>Steroidobacter</taxon>
    </lineage>
</organism>
<evidence type="ECO:0000313" key="1">
    <source>
        <dbReference type="EMBL" id="MFC4313932.1"/>
    </source>
</evidence>
<dbReference type="PANTHER" id="PTHR10443:SF12">
    <property type="entry name" value="DIPEPTIDASE"/>
    <property type="match status" value="1"/>
</dbReference>